<evidence type="ECO:0000256" key="1">
    <source>
        <dbReference type="ARBA" id="ARBA00004651"/>
    </source>
</evidence>
<dbReference type="EMBL" id="VFQE01000003">
    <property type="protein sequence ID" value="TQN35689.1"/>
    <property type="molecule type" value="Genomic_DNA"/>
</dbReference>
<feature type="transmembrane region" description="Helical" evidence="7">
    <location>
        <begin position="12"/>
        <end position="32"/>
    </location>
</feature>
<evidence type="ECO:0000256" key="2">
    <source>
        <dbReference type="ARBA" id="ARBA00006448"/>
    </source>
</evidence>
<dbReference type="Gene3D" id="3.30.240.20">
    <property type="entry name" value="bsu07140 like domains"/>
    <property type="match status" value="1"/>
</dbReference>
<feature type="transmembrane region" description="Helical" evidence="7">
    <location>
        <begin position="67"/>
        <end position="87"/>
    </location>
</feature>
<proteinExistence type="inferred from homology"/>
<organism evidence="9 10">
    <name type="scientific">Blastococcus colisei</name>
    <dbReference type="NCBI Taxonomy" id="1564162"/>
    <lineage>
        <taxon>Bacteria</taxon>
        <taxon>Bacillati</taxon>
        <taxon>Actinomycetota</taxon>
        <taxon>Actinomycetes</taxon>
        <taxon>Geodermatophilales</taxon>
        <taxon>Geodermatophilaceae</taxon>
        <taxon>Blastococcus</taxon>
    </lineage>
</organism>
<protein>
    <submittedName>
        <fullName evidence="9">Uncharacterized protein DUF421</fullName>
    </submittedName>
</protein>
<keyword evidence="4 7" id="KW-0812">Transmembrane</keyword>
<comment type="subcellular location">
    <subcellularLocation>
        <location evidence="1">Cell membrane</location>
        <topology evidence="1">Multi-pass membrane protein</topology>
    </subcellularLocation>
</comment>
<dbReference type="GO" id="GO:0005886">
    <property type="term" value="C:plasma membrane"/>
    <property type="evidence" value="ECO:0007669"/>
    <property type="project" value="UniProtKB-SubCell"/>
</dbReference>
<evidence type="ECO:0000256" key="5">
    <source>
        <dbReference type="ARBA" id="ARBA00022989"/>
    </source>
</evidence>
<reference evidence="9 10" key="1">
    <citation type="submission" date="2019-06" db="EMBL/GenBank/DDBJ databases">
        <title>Sequencing the genomes of 1000 actinobacteria strains.</title>
        <authorList>
            <person name="Klenk H.-P."/>
        </authorList>
    </citation>
    <scope>NUCLEOTIDE SEQUENCE [LARGE SCALE GENOMIC DNA]</scope>
    <source>
        <strain evidence="9 10">DSM 46837</strain>
    </source>
</reference>
<comment type="similarity">
    <text evidence="2">Belongs to the UPF0702 family.</text>
</comment>
<sequence length="183" mass="20040">MLERLGIDGTTALLVVITTIGMYLALVLFVRVLGQRTLASMSSFDLGCAIALGAVIGRTTLLLEPTLMVGLVAMATLFAVQISLVRLRRNRWVDRLMNRPPVLLMDGPVPLHENLRASHVGEDELRQKLRLAGVRDPAEVRCVVLERNGSVSVIRQDRPLDPWLFDDVPGARRLSVGDGPPGD</sequence>
<dbReference type="PANTHER" id="PTHR34582">
    <property type="entry name" value="UPF0702 TRANSMEMBRANE PROTEIN YCAP"/>
    <property type="match status" value="1"/>
</dbReference>
<dbReference type="Pfam" id="PF04239">
    <property type="entry name" value="DUF421"/>
    <property type="match status" value="1"/>
</dbReference>
<evidence type="ECO:0000256" key="7">
    <source>
        <dbReference type="SAM" id="Phobius"/>
    </source>
</evidence>
<keyword evidence="10" id="KW-1185">Reference proteome</keyword>
<keyword evidence="5 7" id="KW-1133">Transmembrane helix</keyword>
<name>A0A543NV30_9ACTN</name>
<dbReference type="PANTHER" id="PTHR34582:SF6">
    <property type="entry name" value="UPF0702 TRANSMEMBRANE PROTEIN YCAP"/>
    <property type="match status" value="1"/>
</dbReference>
<evidence type="ECO:0000256" key="6">
    <source>
        <dbReference type="ARBA" id="ARBA00023136"/>
    </source>
</evidence>
<feature type="transmembrane region" description="Helical" evidence="7">
    <location>
        <begin position="44"/>
        <end position="61"/>
    </location>
</feature>
<evidence type="ECO:0000256" key="3">
    <source>
        <dbReference type="ARBA" id="ARBA00022475"/>
    </source>
</evidence>
<evidence type="ECO:0000313" key="10">
    <source>
        <dbReference type="Proteomes" id="UP000319865"/>
    </source>
</evidence>
<dbReference type="RefSeq" id="WP_170182699.1">
    <property type="nucleotide sequence ID" value="NZ_VFQE01000003.1"/>
</dbReference>
<evidence type="ECO:0000256" key="4">
    <source>
        <dbReference type="ARBA" id="ARBA00022692"/>
    </source>
</evidence>
<gene>
    <name evidence="9" type="ORF">FHU33_4917</name>
</gene>
<dbReference type="AlphaFoldDB" id="A0A543NV30"/>
<keyword evidence="3" id="KW-1003">Cell membrane</keyword>
<feature type="domain" description="YetF C-terminal" evidence="8">
    <location>
        <begin position="89"/>
        <end position="158"/>
    </location>
</feature>
<evidence type="ECO:0000313" key="9">
    <source>
        <dbReference type="EMBL" id="TQN35689.1"/>
    </source>
</evidence>
<dbReference type="InterPro" id="IPR023090">
    <property type="entry name" value="UPF0702_alpha/beta_dom_sf"/>
</dbReference>
<comment type="caution">
    <text evidence="9">The sequence shown here is derived from an EMBL/GenBank/DDBJ whole genome shotgun (WGS) entry which is preliminary data.</text>
</comment>
<dbReference type="InterPro" id="IPR007353">
    <property type="entry name" value="DUF421"/>
</dbReference>
<dbReference type="Proteomes" id="UP000319865">
    <property type="component" value="Unassembled WGS sequence"/>
</dbReference>
<evidence type="ECO:0000259" key="8">
    <source>
        <dbReference type="Pfam" id="PF04239"/>
    </source>
</evidence>
<keyword evidence="6 7" id="KW-0472">Membrane</keyword>
<accession>A0A543NV30</accession>